<dbReference type="SUPFAM" id="SSF51215">
    <property type="entry name" value="Regulatory protein AraC"/>
    <property type="match status" value="1"/>
</dbReference>
<keyword evidence="6" id="KW-1185">Reference proteome</keyword>
<dbReference type="Proteomes" id="UP000310636">
    <property type="component" value="Unassembled WGS sequence"/>
</dbReference>
<accession>A0A4S4BQN2</accession>
<keyword evidence="1" id="KW-0805">Transcription regulation</keyword>
<dbReference type="PANTHER" id="PTHR43280:SF2">
    <property type="entry name" value="HTH-TYPE TRANSCRIPTIONAL REGULATOR EXSA"/>
    <property type="match status" value="1"/>
</dbReference>
<dbReference type="OrthoDB" id="9807321at2"/>
<sequence length="288" mass="32710">MYSDRGERGPSVLETNINEITECFYRANVSFAGVFIEDSRSGRTPINRRTNAFCCGFLVPFHGKFSLELDGVPYEMQPGTIVHAGPDMRVKIDSADPTKPWRFAVVHYWVPPHEGEDYPLAHRHFPIAMNENAKIPDLIHQLFELQSAPGAAAHFRGKLLFTNLLGEFIESAERRLPNTEVILIEQVMEFIRQKHAEPLSIAQIAEHFKMDRRKLAASFERHVGLSPSSYMIECRLLKAKELLHTCDCSIKQIAECVGYMDNLYFSKAFKKKTGCSPSEFRQRSGTTG</sequence>
<dbReference type="GO" id="GO:0003700">
    <property type="term" value="F:DNA-binding transcription factor activity"/>
    <property type="evidence" value="ECO:0007669"/>
    <property type="project" value="InterPro"/>
</dbReference>
<dbReference type="InterPro" id="IPR018062">
    <property type="entry name" value="HTH_AraC-typ_CS"/>
</dbReference>
<dbReference type="Pfam" id="PF12833">
    <property type="entry name" value="HTH_18"/>
    <property type="match status" value="1"/>
</dbReference>
<evidence type="ECO:0000256" key="3">
    <source>
        <dbReference type="ARBA" id="ARBA00023163"/>
    </source>
</evidence>
<dbReference type="InterPro" id="IPR009057">
    <property type="entry name" value="Homeodomain-like_sf"/>
</dbReference>
<dbReference type="SMART" id="SM00342">
    <property type="entry name" value="HTH_ARAC"/>
    <property type="match status" value="1"/>
</dbReference>
<keyword evidence="3" id="KW-0804">Transcription</keyword>
<dbReference type="SUPFAM" id="SSF46689">
    <property type="entry name" value="Homeodomain-like"/>
    <property type="match status" value="2"/>
</dbReference>
<dbReference type="PROSITE" id="PS01124">
    <property type="entry name" value="HTH_ARAC_FAMILY_2"/>
    <property type="match status" value="1"/>
</dbReference>
<dbReference type="InterPro" id="IPR020449">
    <property type="entry name" value="Tscrpt_reg_AraC-type_HTH"/>
</dbReference>
<dbReference type="InterPro" id="IPR018060">
    <property type="entry name" value="HTH_AraC"/>
</dbReference>
<evidence type="ECO:0000256" key="1">
    <source>
        <dbReference type="ARBA" id="ARBA00023015"/>
    </source>
</evidence>
<dbReference type="AlphaFoldDB" id="A0A4S4BQN2"/>
<proteinExistence type="predicted"/>
<organism evidence="5 6">
    <name type="scientific">Cohnella fermenti</name>
    <dbReference type="NCBI Taxonomy" id="2565925"/>
    <lineage>
        <taxon>Bacteria</taxon>
        <taxon>Bacillati</taxon>
        <taxon>Bacillota</taxon>
        <taxon>Bacilli</taxon>
        <taxon>Bacillales</taxon>
        <taxon>Paenibacillaceae</taxon>
        <taxon>Cohnella</taxon>
    </lineage>
</organism>
<evidence type="ECO:0000259" key="4">
    <source>
        <dbReference type="PROSITE" id="PS01124"/>
    </source>
</evidence>
<dbReference type="PRINTS" id="PR00032">
    <property type="entry name" value="HTHARAC"/>
</dbReference>
<protein>
    <submittedName>
        <fullName evidence="5">Helix-turn-helix domain-containing protein</fullName>
    </submittedName>
</protein>
<evidence type="ECO:0000256" key="2">
    <source>
        <dbReference type="ARBA" id="ARBA00023125"/>
    </source>
</evidence>
<dbReference type="Gene3D" id="1.10.10.60">
    <property type="entry name" value="Homeodomain-like"/>
    <property type="match status" value="2"/>
</dbReference>
<name>A0A4S4BQN2_9BACL</name>
<keyword evidence="2" id="KW-0238">DNA-binding</keyword>
<comment type="caution">
    <text evidence="5">The sequence shown here is derived from an EMBL/GenBank/DDBJ whole genome shotgun (WGS) entry which is preliminary data.</text>
</comment>
<dbReference type="InterPro" id="IPR037923">
    <property type="entry name" value="HTH-like"/>
</dbReference>
<feature type="domain" description="HTH araC/xylS-type" evidence="4">
    <location>
        <begin position="185"/>
        <end position="283"/>
    </location>
</feature>
<dbReference type="EMBL" id="SSOB01000021">
    <property type="protein sequence ID" value="THF77085.1"/>
    <property type="molecule type" value="Genomic_DNA"/>
</dbReference>
<dbReference type="PROSITE" id="PS00041">
    <property type="entry name" value="HTH_ARAC_FAMILY_1"/>
    <property type="match status" value="1"/>
</dbReference>
<reference evidence="5 6" key="1">
    <citation type="submission" date="2019-04" db="EMBL/GenBank/DDBJ databases">
        <title>Cohnella sp. nov. isolated from preserved vegetables.</title>
        <authorList>
            <person name="Lin S.-Y."/>
            <person name="Hung M.-H."/>
            <person name="Young C.-C."/>
        </authorList>
    </citation>
    <scope>NUCLEOTIDE SEQUENCE [LARGE SCALE GENOMIC DNA]</scope>
    <source>
        <strain evidence="5 6">CC-MHH1044</strain>
    </source>
</reference>
<gene>
    <name evidence="5" type="ORF">E6C55_17105</name>
</gene>
<dbReference type="PANTHER" id="PTHR43280">
    <property type="entry name" value="ARAC-FAMILY TRANSCRIPTIONAL REGULATOR"/>
    <property type="match status" value="1"/>
</dbReference>
<evidence type="ECO:0000313" key="5">
    <source>
        <dbReference type="EMBL" id="THF77085.1"/>
    </source>
</evidence>
<dbReference type="GO" id="GO:0043565">
    <property type="term" value="F:sequence-specific DNA binding"/>
    <property type="evidence" value="ECO:0007669"/>
    <property type="project" value="InterPro"/>
</dbReference>
<evidence type="ECO:0000313" key="6">
    <source>
        <dbReference type="Proteomes" id="UP000310636"/>
    </source>
</evidence>